<dbReference type="PANTHER" id="PTHR35205:SF1">
    <property type="entry name" value="ZU5 DOMAIN-CONTAINING PROTEIN"/>
    <property type="match status" value="1"/>
</dbReference>
<evidence type="ECO:0000313" key="2">
    <source>
        <dbReference type="EMBL" id="KAF7506837.1"/>
    </source>
</evidence>
<dbReference type="Pfam" id="PF25000">
    <property type="entry name" value="DUF7779"/>
    <property type="match status" value="1"/>
</dbReference>
<protein>
    <recommendedName>
        <fullName evidence="1">DUF7779 domain-containing protein</fullName>
    </recommendedName>
</protein>
<dbReference type="Proteomes" id="UP000606974">
    <property type="component" value="Unassembled WGS sequence"/>
</dbReference>
<accession>A0A8H7AFD7</accession>
<feature type="domain" description="DUF7779" evidence="1">
    <location>
        <begin position="280"/>
        <end position="333"/>
    </location>
</feature>
<dbReference type="PANTHER" id="PTHR35205">
    <property type="entry name" value="NB-ARC AND TPR DOMAIN PROTEIN"/>
    <property type="match status" value="1"/>
</dbReference>
<comment type="caution">
    <text evidence="2">The sequence shown here is derived from an EMBL/GenBank/DDBJ whole genome shotgun (WGS) entry which is preliminary data.</text>
</comment>
<proteinExistence type="predicted"/>
<dbReference type="EMBL" id="JAACFV010000079">
    <property type="protein sequence ID" value="KAF7506837.1"/>
    <property type="molecule type" value="Genomic_DNA"/>
</dbReference>
<sequence>MLFPETSRSESRVFSRSDVMELLEVALIHPEKSIGDTFGQSLDTFVLCGMGGLGKTEIAIEFVFSHIQDFDAVFIFHADQASTFAEEYNQAAVQLGLQHTTTADPQDSRELLKSWLAEPLKSPAQSYPMGPASSSGSQHAKWLLLFDNADDPEILSDYWPTTGIGSVLVTSRNPMAKTSFFFGDTGHELGTMSHAEAADWILKLSGSDANKEVSHAADVIAMRLDGLPLAITQVTSIIRMRQLGLPEFVELSKIDIESAEFQSTRIGNRRGYEHNLASVWALGTLESGPLTLLGVISFLDPDRVQEEMLKSFTAVTHGLNYPSNSRTSHRDLTPLVSHPLSSAIA</sequence>
<reference evidence="2" key="1">
    <citation type="submission" date="2020-02" db="EMBL/GenBank/DDBJ databases">
        <authorList>
            <person name="Palmer J.M."/>
        </authorList>
    </citation>
    <scope>NUCLEOTIDE SEQUENCE</scope>
    <source>
        <strain evidence="2">EPUS1.4</strain>
        <tissue evidence="2">Thallus</tissue>
    </source>
</reference>
<dbReference type="InterPro" id="IPR056681">
    <property type="entry name" value="DUF7779"/>
</dbReference>
<name>A0A8H7AFD7_9EURO</name>
<dbReference type="OrthoDB" id="4369467at2759"/>
<dbReference type="Gene3D" id="3.40.50.300">
    <property type="entry name" value="P-loop containing nucleotide triphosphate hydrolases"/>
    <property type="match status" value="1"/>
</dbReference>
<dbReference type="SUPFAM" id="SSF52540">
    <property type="entry name" value="P-loop containing nucleoside triphosphate hydrolases"/>
    <property type="match status" value="1"/>
</dbReference>
<dbReference type="InterPro" id="IPR027417">
    <property type="entry name" value="P-loop_NTPase"/>
</dbReference>
<evidence type="ECO:0000259" key="1">
    <source>
        <dbReference type="Pfam" id="PF25000"/>
    </source>
</evidence>
<dbReference type="PRINTS" id="PR00364">
    <property type="entry name" value="DISEASERSIST"/>
</dbReference>
<evidence type="ECO:0000313" key="3">
    <source>
        <dbReference type="Proteomes" id="UP000606974"/>
    </source>
</evidence>
<organism evidence="2 3">
    <name type="scientific">Endocarpon pusillum</name>
    <dbReference type="NCBI Taxonomy" id="364733"/>
    <lineage>
        <taxon>Eukaryota</taxon>
        <taxon>Fungi</taxon>
        <taxon>Dikarya</taxon>
        <taxon>Ascomycota</taxon>
        <taxon>Pezizomycotina</taxon>
        <taxon>Eurotiomycetes</taxon>
        <taxon>Chaetothyriomycetidae</taxon>
        <taxon>Verrucariales</taxon>
        <taxon>Verrucariaceae</taxon>
        <taxon>Endocarpon</taxon>
    </lineage>
</organism>
<keyword evidence="3" id="KW-1185">Reference proteome</keyword>
<gene>
    <name evidence="2" type="ORF">GJ744_011183</name>
</gene>
<dbReference type="AlphaFoldDB" id="A0A8H7AFD7"/>